<accession>A0A3B0QXF0</accession>
<dbReference type="EMBL" id="UOEA01000073">
    <property type="protein sequence ID" value="VAV84779.1"/>
    <property type="molecule type" value="Genomic_DNA"/>
</dbReference>
<dbReference type="CDD" id="cd16325">
    <property type="entry name" value="LolA"/>
    <property type="match status" value="1"/>
</dbReference>
<dbReference type="InterPro" id="IPR004564">
    <property type="entry name" value="OM_lipoprot_carrier_LolA-like"/>
</dbReference>
<dbReference type="Gene3D" id="2.50.20.10">
    <property type="entry name" value="Lipoprotein localisation LolA/LolB/LppX"/>
    <property type="match status" value="1"/>
</dbReference>
<reference evidence="1" key="1">
    <citation type="submission" date="2018-06" db="EMBL/GenBank/DDBJ databases">
        <authorList>
            <person name="Zhirakovskaya E."/>
        </authorList>
    </citation>
    <scope>NUCLEOTIDE SEQUENCE</scope>
</reference>
<sequence length="240" mass="26725">MTLKTRKNSRVFWTGFVLALALRLLFAEPSIAAVRAGDILAKVTKKYSSIDTLSAKFRQEAFYPGLNQRSVSEGRVFLKGRASDGEEEVPAMMRWEYEFPTKDVIVSDGITLWMYQPDIMQAVETDASRGPMPVVMRLLTGFSGIEGAIGGGVEDDFQMDIIRDGKDSWSVGMAPIYDESSFQRLVVEINKKTYLVEGVKVVDPYGVETTVGLKDIKINPKIAEKAFRFDPPKGVTVVRP</sequence>
<dbReference type="AlphaFoldDB" id="A0A3B0QXF0"/>
<dbReference type="PANTHER" id="PTHR35869:SF1">
    <property type="entry name" value="OUTER-MEMBRANE LIPOPROTEIN CARRIER PROTEIN"/>
    <property type="match status" value="1"/>
</dbReference>
<protein>
    <recommendedName>
        <fullName evidence="2">Outer-membrane lipoprotein carrier protein</fullName>
    </recommendedName>
</protein>
<dbReference type="Pfam" id="PF03548">
    <property type="entry name" value="LolA"/>
    <property type="match status" value="1"/>
</dbReference>
<dbReference type="InterPro" id="IPR029046">
    <property type="entry name" value="LolA/LolB/LppX"/>
</dbReference>
<dbReference type="SUPFAM" id="SSF89392">
    <property type="entry name" value="Prokaryotic lipoproteins and lipoprotein localization factors"/>
    <property type="match status" value="1"/>
</dbReference>
<evidence type="ECO:0000313" key="1">
    <source>
        <dbReference type="EMBL" id="VAV84779.1"/>
    </source>
</evidence>
<dbReference type="PANTHER" id="PTHR35869">
    <property type="entry name" value="OUTER-MEMBRANE LIPOPROTEIN CARRIER PROTEIN"/>
    <property type="match status" value="1"/>
</dbReference>
<gene>
    <name evidence="1" type="ORF">MNBD_DELTA01-1870</name>
</gene>
<organism evidence="1">
    <name type="scientific">hydrothermal vent metagenome</name>
    <dbReference type="NCBI Taxonomy" id="652676"/>
    <lineage>
        <taxon>unclassified sequences</taxon>
        <taxon>metagenomes</taxon>
        <taxon>ecological metagenomes</taxon>
    </lineage>
</organism>
<proteinExistence type="predicted"/>
<name>A0A3B0QXF0_9ZZZZ</name>
<evidence type="ECO:0008006" key="2">
    <source>
        <dbReference type="Google" id="ProtNLM"/>
    </source>
</evidence>